<reference evidence="3 4" key="1">
    <citation type="journal article" date="2019" name="Commun. Biol.">
        <title>The bagworm genome reveals a unique fibroin gene that provides high tensile strength.</title>
        <authorList>
            <person name="Kono N."/>
            <person name="Nakamura H."/>
            <person name="Ohtoshi R."/>
            <person name="Tomita M."/>
            <person name="Numata K."/>
            <person name="Arakawa K."/>
        </authorList>
    </citation>
    <scope>NUCLEOTIDE SEQUENCE [LARGE SCALE GENOMIC DNA]</scope>
</reference>
<sequence>MRDLIVVFGCSLFYSDASADGVEEIACSALSLVRSAQAERGNESCFTPLLMLTNHYLKNSEEIETGENVRVQGQGLYCECINISKLNSLKIYWCWLNGEPFLINSDRRTSSTVGSRDPNDGFAQP</sequence>
<feature type="region of interest" description="Disordered" evidence="1">
    <location>
        <begin position="105"/>
        <end position="125"/>
    </location>
</feature>
<protein>
    <recommendedName>
        <fullName evidence="5">Ig-like domain-containing protein</fullName>
    </recommendedName>
</protein>
<feature type="signal peptide" evidence="2">
    <location>
        <begin position="1"/>
        <end position="19"/>
    </location>
</feature>
<name>A0A4C1ZNA8_EUMVA</name>
<dbReference type="Proteomes" id="UP000299102">
    <property type="component" value="Unassembled WGS sequence"/>
</dbReference>
<evidence type="ECO:0000313" key="4">
    <source>
        <dbReference type="Proteomes" id="UP000299102"/>
    </source>
</evidence>
<organism evidence="3 4">
    <name type="scientific">Eumeta variegata</name>
    <name type="common">Bagworm moth</name>
    <name type="synonym">Eumeta japonica</name>
    <dbReference type="NCBI Taxonomy" id="151549"/>
    <lineage>
        <taxon>Eukaryota</taxon>
        <taxon>Metazoa</taxon>
        <taxon>Ecdysozoa</taxon>
        <taxon>Arthropoda</taxon>
        <taxon>Hexapoda</taxon>
        <taxon>Insecta</taxon>
        <taxon>Pterygota</taxon>
        <taxon>Neoptera</taxon>
        <taxon>Endopterygota</taxon>
        <taxon>Lepidoptera</taxon>
        <taxon>Glossata</taxon>
        <taxon>Ditrysia</taxon>
        <taxon>Tineoidea</taxon>
        <taxon>Psychidae</taxon>
        <taxon>Oiketicinae</taxon>
        <taxon>Eumeta</taxon>
    </lineage>
</organism>
<evidence type="ECO:0000256" key="1">
    <source>
        <dbReference type="SAM" id="MobiDB-lite"/>
    </source>
</evidence>
<dbReference type="OrthoDB" id="4899631at2759"/>
<gene>
    <name evidence="3" type="ORF">EVAR_102264_1</name>
</gene>
<proteinExistence type="predicted"/>
<dbReference type="AlphaFoldDB" id="A0A4C1ZNA8"/>
<evidence type="ECO:0000313" key="3">
    <source>
        <dbReference type="EMBL" id="GBP89258.1"/>
    </source>
</evidence>
<keyword evidence="2" id="KW-0732">Signal</keyword>
<feature type="chain" id="PRO_5020033629" description="Ig-like domain-containing protein" evidence="2">
    <location>
        <begin position="20"/>
        <end position="125"/>
    </location>
</feature>
<accession>A0A4C1ZNA8</accession>
<comment type="caution">
    <text evidence="3">The sequence shown here is derived from an EMBL/GenBank/DDBJ whole genome shotgun (WGS) entry which is preliminary data.</text>
</comment>
<dbReference type="EMBL" id="BGZK01001986">
    <property type="protein sequence ID" value="GBP89258.1"/>
    <property type="molecule type" value="Genomic_DNA"/>
</dbReference>
<evidence type="ECO:0008006" key="5">
    <source>
        <dbReference type="Google" id="ProtNLM"/>
    </source>
</evidence>
<keyword evidence="4" id="KW-1185">Reference proteome</keyword>
<evidence type="ECO:0000256" key="2">
    <source>
        <dbReference type="SAM" id="SignalP"/>
    </source>
</evidence>